<evidence type="ECO:0000313" key="3">
    <source>
        <dbReference type="Proteomes" id="UP001528920"/>
    </source>
</evidence>
<protein>
    <submittedName>
        <fullName evidence="2">Nucleotidyltransferase</fullName>
    </submittedName>
</protein>
<dbReference type="Pfam" id="PF00483">
    <property type="entry name" value="NTP_transferase"/>
    <property type="match status" value="1"/>
</dbReference>
<dbReference type="InterPro" id="IPR005835">
    <property type="entry name" value="NTP_transferase_dom"/>
</dbReference>
<comment type="caution">
    <text evidence="2">The sequence shown here is derived from an EMBL/GenBank/DDBJ whole genome shotgun (WGS) entry which is preliminary data.</text>
</comment>
<gene>
    <name evidence="2" type="ORF">L3049_02025</name>
</gene>
<dbReference type="EMBL" id="JAKJSC010000001">
    <property type="protein sequence ID" value="MDE5416768.1"/>
    <property type="molecule type" value="Genomic_DNA"/>
</dbReference>
<proteinExistence type="predicted"/>
<dbReference type="RefSeq" id="WP_275108107.1">
    <property type="nucleotide sequence ID" value="NZ_JAKJSC010000001.1"/>
</dbReference>
<accession>A0ABT5VMU5</accession>
<dbReference type="Gene3D" id="3.90.550.10">
    <property type="entry name" value="Spore Coat Polysaccharide Biosynthesis Protein SpsA, Chain A"/>
    <property type="match status" value="1"/>
</dbReference>
<dbReference type="InterPro" id="IPR029044">
    <property type="entry name" value="Nucleotide-diphossugar_trans"/>
</dbReference>
<organism evidence="2 3">
    <name type="scientific">Paralabilibaculum antarcticum</name>
    <dbReference type="NCBI Taxonomy" id="2912572"/>
    <lineage>
        <taxon>Bacteria</taxon>
        <taxon>Pseudomonadati</taxon>
        <taxon>Bacteroidota</taxon>
        <taxon>Bacteroidia</taxon>
        <taxon>Marinilabiliales</taxon>
        <taxon>Marinifilaceae</taxon>
        <taxon>Paralabilibaculum</taxon>
    </lineage>
</organism>
<reference evidence="2 3" key="1">
    <citation type="submission" date="2022-01" db="EMBL/GenBank/DDBJ databases">
        <title>Labilibaculum sp. nov, a marine bacterium isolated from Antarctica.</title>
        <authorList>
            <person name="Dai W."/>
        </authorList>
    </citation>
    <scope>NUCLEOTIDE SEQUENCE [LARGE SCALE GENOMIC DNA]</scope>
    <source>
        <strain evidence="2 3">DW002</strain>
    </source>
</reference>
<dbReference type="Proteomes" id="UP001528920">
    <property type="component" value="Unassembled WGS sequence"/>
</dbReference>
<keyword evidence="3" id="KW-1185">Reference proteome</keyword>
<evidence type="ECO:0000259" key="1">
    <source>
        <dbReference type="Pfam" id="PF00483"/>
    </source>
</evidence>
<feature type="domain" description="Nucleotidyl transferase" evidence="1">
    <location>
        <begin position="6"/>
        <end position="173"/>
    </location>
</feature>
<sequence>MKPTLLVLAAGMGSRYGGLKQIDPIGPSNETIIDYSIHDAIAAGFGKIVFVIREGFEKEFKELFNAKLAGKIEVDYVNQEIAKVPEGASFTSDREKPWGTGHAILMAKECINEPFAVINADDYYGVEAFVSMADFLTHSNSEQEYAMVGYKLANTISENGYVSRGVCVTNEIEHLETVIERIHIERLPDGIAYKENDKWIPLAEDTTVSMNFWGFKPQLFNHLEDQFRRFLVEAGQELKSEFFIPSVVAKIIDCDNTSVKVLKSDAQWFGVTYREDKEKATKAILELVEKGVYPSKLWES</sequence>
<name>A0ABT5VMU5_9BACT</name>
<dbReference type="SUPFAM" id="SSF53448">
    <property type="entry name" value="Nucleotide-diphospho-sugar transferases"/>
    <property type="match status" value="1"/>
</dbReference>
<evidence type="ECO:0000313" key="2">
    <source>
        <dbReference type="EMBL" id="MDE5416768.1"/>
    </source>
</evidence>